<sequence>MTDLMIIELFENGKWVEKSFGEIKIDDKFRMLYPDTKDLFIGDNNKTEFIASSEPYENEDGILTVDIGVL</sequence>
<dbReference type="AlphaFoldDB" id="A0A0F9JL96"/>
<gene>
    <name evidence="1" type="ORF">LCGC14_1514090</name>
</gene>
<name>A0A0F9JL96_9ZZZZ</name>
<comment type="caution">
    <text evidence="1">The sequence shown here is derived from an EMBL/GenBank/DDBJ whole genome shotgun (WGS) entry which is preliminary data.</text>
</comment>
<accession>A0A0F9JL96</accession>
<dbReference type="EMBL" id="LAZR01011147">
    <property type="protein sequence ID" value="KKM63176.1"/>
    <property type="molecule type" value="Genomic_DNA"/>
</dbReference>
<protein>
    <submittedName>
        <fullName evidence="1">Uncharacterized protein</fullName>
    </submittedName>
</protein>
<proteinExistence type="predicted"/>
<evidence type="ECO:0000313" key="1">
    <source>
        <dbReference type="EMBL" id="KKM63176.1"/>
    </source>
</evidence>
<organism evidence="1">
    <name type="scientific">marine sediment metagenome</name>
    <dbReference type="NCBI Taxonomy" id="412755"/>
    <lineage>
        <taxon>unclassified sequences</taxon>
        <taxon>metagenomes</taxon>
        <taxon>ecological metagenomes</taxon>
    </lineage>
</organism>
<reference evidence="1" key="1">
    <citation type="journal article" date="2015" name="Nature">
        <title>Complex archaea that bridge the gap between prokaryotes and eukaryotes.</title>
        <authorList>
            <person name="Spang A."/>
            <person name="Saw J.H."/>
            <person name="Jorgensen S.L."/>
            <person name="Zaremba-Niedzwiedzka K."/>
            <person name="Martijn J."/>
            <person name="Lind A.E."/>
            <person name="van Eijk R."/>
            <person name="Schleper C."/>
            <person name="Guy L."/>
            <person name="Ettema T.J."/>
        </authorList>
    </citation>
    <scope>NUCLEOTIDE SEQUENCE</scope>
</reference>